<evidence type="ECO:0000256" key="1">
    <source>
        <dbReference type="ARBA" id="ARBA00022737"/>
    </source>
</evidence>
<organism evidence="4 5">
    <name type="scientific">Clonostachys solani</name>
    <dbReference type="NCBI Taxonomy" id="160281"/>
    <lineage>
        <taxon>Eukaryota</taxon>
        <taxon>Fungi</taxon>
        <taxon>Dikarya</taxon>
        <taxon>Ascomycota</taxon>
        <taxon>Pezizomycotina</taxon>
        <taxon>Sordariomycetes</taxon>
        <taxon>Hypocreomycetidae</taxon>
        <taxon>Hypocreales</taxon>
        <taxon>Bionectriaceae</taxon>
        <taxon>Clonostachys</taxon>
    </lineage>
</organism>
<dbReference type="Pfam" id="PF12796">
    <property type="entry name" value="Ank_2"/>
    <property type="match status" value="2"/>
</dbReference>
<feature type="repeat" description="ANK" evidence="3">
    <location>
        <begin position="268"/>
        <end position="300"/>
    </location>
</feature>
<feature type="non-terminal residue" evidence="4">
    <location>
        <position position="541"/>
    </location>
</feature>
<evidence type="ECO:0000256" key="3">
    <source>
        <dbReference type="PROSITE-ProRule" id="PRU00023"/>
    </source>
</evidence>
<dbReference type="InterPro" id="IPR002110">
    <property type="entry name" value="Ankyrin_rpt"/>
</dbReference>
<dbReference type="EMBL" id="CABFOC020000013">
    <property type="protein sequence ID" value="CAH0045712.1"/>
    <property type="molecule type" value="Genomic_DNA"/>
</dbReference>
<dbReference type="SMART" id="SM00248">
    <property type="entry name" value="ANK"/>
    <property type="match status" value="7"/>
</dbReference>
<reference evidence="5" key="1">
    <citation type="submission" date="2019-06" db="EMBL/GenBank/DDBJ databases">
        <authorList>
            <person name="Broberg M."/>
        </authorList>
    </citation>
    <scope>NUCLEOTIDE SEQUENCE [LARGE SCALE GENOMIC DNA]</scope>
</reference>
<evidence type="ECO:0000313" key="4">
    <source>
        <dbReference type="EMBL" id="CAH0045712.1"/>
    </source>
</evidence>
<keyword evidence="5" id="KW-1185">Reference proteome</keyword>
<dbReference type="InterPro" id="IPR036770">
    <property type="entry name" value="Ankyrin_rpt-contain_sf"/>
</dbReference>
<comment type="caution">
    <text evidence="4">The sequence shown here is derived from an EMBL/GenBank/DDBJ whole genome shotgun (WGS) entry which is preliminary data.</text>
</comment>
<protein>
    <submittedName>
        <fullName evidence="4">Uncharacterized protein</fullName>
    </submittedName>
</protein>
<gene>
    <name evidence="4" type="ORF">CSOL1703_00012342</name>
</gene>
<dbReference type="Gene3D" id="1.25.40.20">
    <property type="entry name" value="Ankyrin repeat-containing domain"/>
    <property type="match status" value="2"/>
</dbReference>
<dbReference type="PROSITE" id="PS50088">
    <property type="entry name" value="ANK_REPEAT"/>
    <property type="match status" value="1"/>
</dbReference>
<dbReference type="AlphaFoldDB" id="A0A9N9W985"/>
<reference evidence="4 5" key="2">
    <citation type="submission" date="2021-10" db="EMBL/GenBank/DDBJ databases">
        <authorList>
            <person name="Piombo E."/>
        </authorList>
    </citation>
    <scope>NUCLEOTIDE SEQUENCE [LARGE SCALE GENOMIC DNA]</scope>
</reference>
<name>A0A9N9W985_9HYPO</name>
<dbReference type="OrthoDB" id="19174at2759"/>
<accession>A0A9N9W985</accession>
<proteinExistence type="predicted"/>
<sequence length="541" mass="61400">MSFLALPNELIARILGAIQTDSKRELVKLRLVCRQFDDHISRIILRTSCRRELDIRRRLHWRPSIEWMLTTKARTQTFEQGVFAFVHDAAGHLVDNMRGVIPQLTLDTAVVAACRLIVAVDEPSWVVKHLVTWKPGNPLPQSLSSLKNYTRGQKVQDPERFYGMLHLMVACGDKAAIESVMRKRTNIDAVDLAAIHPVFGDLMRCAIILDQVAAIRALLLHGIDPRTVNVEGNMIGTLVYAAEMNREAAVRAILSVSTSININTRGRFGHTALGWAARRGWTDVVRLLQRDDIDPNLGNKRLESPMAAAAKEDHEEIVRLLLDRTAIRPLSLGSRLSCPWRVALESGATKVVRLFLDRFGDAIDINKVLFNGELALGLAAEKGFTALVRMLLDVPGIEPDKIHMKCWTPLARAVRRRHTEVVRLLLRYKVNFAHRPGRMVLTQMAWRQNCGEIFELLIERIAESGLDSWESWYEVFGLPHTFFESLQMKVLRTFLNSPRFRSERRHDLEAILWLSAGTGRVSAVEELLRYDEVDPNICINE</sequence>
<evidence type="ECO:0000256" key="2">
    <source>
        <dbReference type="ARBA" id="ARBA00023043"/>
    </source>
</evidence>
<keyword evidence="1" id="KW-0677">Repeat</keyword>
<dbReference type="Proteomes" id="UP000775872">
    <property type="component" value="Unassembled WGS sequence"/>
</dbReference>
<dbReference type="PANTHER" id="PTHR24189">
    <property type="entry name" value="MYOTROPHIN"/>
    <property type="match status" value="1"/>
</dbReference>
<dbReference type="GO" id="GO:0005634">
    <property type="term" value="C:nucleus"/>
    <property type="evidence" value="ECO:0007669"/>
    <property type="project" value="TreeGrafter"/>
</dbReference>
<dbReference type="SUPFAM" id="SSF48403">
    <property type="entry name" value="Ankyrin repeat"/>
    <property type="match status" value="1"/>
</dbReference>
<dbReference type="GO" id="GO:0005737">
    <property type="term" value="C:cytoplasm"/>
    <property type="evidence" value="ECO:0007669"/>
    <property type="project" value="TreeGrafter"/>
</dbReference>
<dbReference type="PANTHER" id="PTHR24189:SF71">
    <property type="entry name" value="ANKYRIN REPEAT DOMAIN 39"/>
    <property type="match status" value="1"/>
</dbReference>
<keyword evidence="2 3" id="KW-0040">ANK repeat</keyword>
<evidence type="ECO:0000313" key="5">
    <source>
        <dbReference type="Proteomes" id="UP000775872"/>
    </source>
</evidence>
<dbReference type="InterPro" id="IPR050745">
    <property type="entry name" value="Multifunctional_regulatory"/>
</dbReference>